<proteinExistence type="predicted"/>
<feature type="domain" description="YjiS-like" evidence="1">
    <location>
        <begin position="30"/>
        <end position="63"/>
    </location>
</feature>
<evidence type="ECO:0000313" key="2">
    <source>
        <dbReference type="EMBL" id="QPC41869.1"/>
    </source>
</evidence>
<accession>A0A7S8C1X0</accession>
<name>A0A7S8C1X0_9HYPH</name>
<evidence type="ECO:0000259" key="1">
    <source>
        <dbReference type="Pfam" id="PF06568"/>
    </source>
</evidence>
<dbReference type="RefSeq" id="WP_213163096.1">
    <property type="nucleotide sequence ID" value="NZ_CP058214.1"/>
</dbReference>
<evidence type="ECO:0000313" key="3">
    <source>
        <dbReference type="Proteomes" id="UP000593594"/>
    </source>
</evidence>
<dbReference type="EMBL" id="CP058214">
    <property type="protein sequence ID" value="QPC41869.1"/>
    <property type="molecule type" value="Genomic_DNA"/>
</dbReference>
<protein>
    <submittedName>
        <fullName evidence="2">DUF1127 domain-containing protein</fullName>
    </submittedName>
</protein>
<dbReference type="KEGG" id="kmn:HW532_03535"/>
<dbReference type="AlphaFoldDB" id="A0A7S8C1X0"/>
<dbReference type="Proteomes" id="UP000593594">
    <property type="component" value="Chromosome"/>
</dbReference>
<keyword evidence="3" id="KW-1185">Reference proteome</keyword>
<gene>
    <name evidence="2" type="ORF">HW532_03535</name>
</gene>
<dbReference type="Pfam" id="PF06568">
    <property type="entry name" value="YjiS-like"/>
    <property type="match status" value="1"/>
</dbReference>
<sequence>MGSIDTIWGYIRETSSWAPRPKAAMSGVFARLETVRARRRSRRALLDMTEEQLQDIGISRDEALKEAYRPFWDTDREVGRR</sequence>
<organism evidence="2 3">
    <name type="scientific">Kaustia mangrovi</name>
    <dbReference type="NCBI Taxonomy" id="2593653"/>
    <lineage>
        <taxon>Bacteria</taxon>
        <taxon>Pseudomonadati</taxon>
        <taxon>Pseudomonadota</taxon>
        <taxon>Alphaproteobacteria</taxon>
        <taxon>Hyphomicrobiales</taxon>
        <taxon>Parvibaculaceae</taxon>
        <taxon>Kaustia</taxon>
    </lineage>
</organism>
<reference evidence="2 3" key="1">
    <citation type="submission" date="2020-06" db="EMBL/GenBank/DDBJ databases">
        <title>Genome sequence of 2 isolates from Red Sea Mangroves.</title>
        <authorList>
            <person name="Sefrji F."/>
            <person name="Michoud G."/>
            <person name="Merlino G."/>
            <person name="Daffonchio D."/>
        </authorList>
    </citation>
    <scope>NUCLEOTIDE SEQUENCE [LARGE SCALE GENOMIC DNA]</scope>
    <source>
        <strain evidence="2 3">R1DC25</strain>
    </source>
</reference>
<dbReference type="InterPro" id="IPR009506">
    <property type="entry name" value="YjiS-like"/>
</dbReference>